<organism evidence="2 3">
    <name type="scientific">Cinara cedri</name>
    <dbReference type="NCBI Taxonomy" id="506608"/>
    <lineage>
        <taxon>Eukaryota</taxon>
        <taxon>Metazoa</taxon>
        <taxon>Ecdysozoa</taxon>
        <taxon>Arthropoda</taxon>
        <taxon>Hexapoda</taxon>
        <taxon>Insecta</taxon>
        <taxon>Pterygota</taxon>
        <taxon>Neoptera</taxon>
        <taxon>Paraneoptera</taxon>
        <taxon>Hemiptera</taxon>
        <taxon>Sternorrhyncha</taxon>
        <taxon>Aphidomorpha</taxon>
        <taxon>Aphidoidea</taxon>
        <taxon>Aphididae</taxon>
        <taxon>Lachninae</taxon>
        <taxon>Cinara</taxon>
    </lineage>
</organism>
<dbReference type="Proteomes" id="UP000325440">
    <property type="component" value="Unassembled WGS sequence"/>
</dbReference>
<keyword evidence="3" id="KW-1185">Reference proteome</keyword>
<feature type="transmembrane region" description="Helical" evidence="1">
    <location>
        <begin position="64"/>
        <end position="90"/>
    </location>
</feature>
<dbReference type="AlphaFoldDB" id="A0A5E4M7F3"/>
<gene>
    <name evidence="2" type="ORF">CINCED_3A008040</name>
</gene>
<name>A0A5E4M7F3_9HEMI</name>
<sequence length="103" mass="11266">MKKIISALSKKIAVTIQLANNQIGTEKQKFNLTETQINKLNKSKKENRGSKLELKFEQIKQGGFLLLLYAGIGAASALAGGVSSIANTIIEGKHKRPTEKEQE</sequence>
<proteinExistence type="predicted"/>
<evidence type="ECO:0000313" key="3">
    <source>
        <dbReference type="Proteomes" id="UP000325440"/>
    </source>
</evidence>
<reference evidence="2 3" key="1">
    <citation type="submission" date="2019-08" db="EMBL/GenBank/DDBJ databases">
        <authorList>
            <person name="Alioto T."/>
            <person name="Alioto T."/>
            <person name="Gomez Garrido J."/>
        </authorList>
    </citation>
    <scope>NUCLEOTIDE SEQUENCE [LARGE SCALE GENOMIC DNA]</scope>
</reference>
<dbReference type="EMBL" id="CABPRJ010000079">
    <property type="protein sequence ID" value="VVC27263.1"/>
    <property type="molecule type" value="Genomic_DNA"/>
</dbReference>
<evidence type="ECO:0000313" key="2">
    <source>
        <dbReference type="EMBL" id="VVC27263.1"/>
    </source>
</evidence>
<keyword evidence="1" id="KW-1133">Transmembrane helix</keyword>
<evidence type="ECO:0000256" key="1">
    <source>
        <dbReference type="SAM" id="Phobius"/>
    </source>
</evidence>
<protein>
    <submittedName>
        <fullName evidence="2">Uncharacterized protein</fullName>
    </submittedName>
</protein>
<keyword evidence="1" id="KW-0472">Membrane</keyword>
<accession>A0A5E4M7F3</accession>
<keyword evidence="1" id="KW-0812">Transmembrane</keyword>